<sequence length="34" mass="3848">MAEGLSYRLNLIYGVMIENKNGISYNGTIKIKSR</sequence>
<reference evidence="1 2" key="2">
    <citation type="submission" date="2007-09" db="EMBL/GenBank/DDBJ databases">
        <title>Draft genome sequence of Clostridium bolteae (ATCC BAA-613).</title>
        <authorList>
            <person name="Sudarsanam P."/>
            <person name="Ley R."/>
            <person name="Guruge J."/>
            <person name="Turnbaugh P.J."/>
            <person name="Mahowald M."/>
            <person name="Liep D."/>
            <person name="Gordon J."/>
        </authorList>
    </citation>
    <scope>NUCLEOTIDE SEQUENCE [LARGE SCALE GENOMIC DNA]</scope>
    <source>
        <strain evidence="2">ATCC BAA-613 / DSM 15670 / CCUG 46953 / JCM 12243 / WAL 16351</strain>
    </source>
</reference>
<dbReference type="HOGENOM" id="CLU_3372933_0_0_9"/>
<evidence type="ECO:0000313" key="1">
    <source>
        <dbReference type="EMBL" id="EDP18153.1"/>
    </source>
</evidence>
<accession>A8RL51</accession>
<proteinExistence type="predicted"/>
<dbReference type="PaxDb" id="411902-CLOBOL_01507"/>
<name>A8RL51_ENTBW</name>
<evidence type="ECO:0000313" key="2">
    <source>
        <dbReference type="Proteomes" id="UP000005396"/>
    </source>
</evidence>
<dbReference type="EMBL" id="ABCC02000017">
    <property type="protein sequence ID" value="EDP18153.1"/>
    <property type="molecule type" value="Genomic_DNA"/>
</dbReference>
<dbReference type="AlphaFoldDB" id="A8RL51"/>
<gene>
    <name evidence="1" type="ORF">CLOBOL_01507</name>
</gene>
<protein>
    <submittedName>
        <fullName evidence="1">Uncharacterized protein</fullName>
    </submittedName>
</protein>
<organism evidence="1 2">
    <name type="scientific">Enterocloster bolteae (strain ATCC BAA-613 / DSM 15670 / CCUG 46953 / JCM 12243 / WAL 16351)</name>
    <name type="common">Clostridium bolteae</name>
    <dbReference type="NCBI Taxonomy" id="411902"/>
    <lineage>
        <taxon>Bacteria</taxon>
        <taxon>Bacillati</taxon>
        <taxon>Bacillota</taxon>
        <taxon>Clostridia</taxon>
        <taxon>Lachnospirales</taxon>
        <taxon>Lachnospiraceae</taxon>
        <taxon>Enterocloster</taxon>
    </lineage>
</organism>
<dbReference type="Proteomes" id="UP000005396">
    <property type="component" value="Unassembled WGS sequence"/>
</dbReference>
<reference evidence="1 2" key="1">
    <citation type="submission" date="2007-08" db="EMBL/GenBank/DDBJ databases">
        <authorList>
            <person name="Fulton L."/>
            <person name="Clifton S."/>
            <person name="Fulton B."/>
            <person name="Xu J."/>
            <person name="Minx P."/>
            <person name="Pepin K.H."/>
            <person name="Johnson M."/>
            <person name="Thiruvilangam P."/>
            <person name="Bhonagiri V."/>
            <person name="Nash W.E."/>
            <person name="Mardis E.R."/>
            <person name="Wilson R.K."/>
        </authorList>
    </citation>
    <scope>NUCLEOTIDE SEQUENCE [LARGE SCALE GENOMIC DNA]</scope>
    <source>
        <strain evidence="2">ATCC BAA-613 / DSM 15670 / CCUG 46953 / JCM 12243 / WAL 16351</strain>
    </source>
</reference>
<comment type="caution">
    <text evidence="1">The sequence shown here is derived from an EMBL/GenBank/DDBJ whole genome shotgun (WGS) entry which is preliminary data.</text>
</comment>